<dbReference type="InterPro" id="IPR008166">
    <property type="entry name" value="Glyco_transf_92"/>
</dbReference>
<gene>
    <name evidence="5" type="ORF">ABWT76_005115</name>
</gene>
<evidence type="ECO:0000313" key="5">
    <source>
        <dbReference type="EMBL" id="XCM36359.1"/>
    </source>
</evidence>
<dbReference type="GO" id="GO:0009737">
    <property type="term" value="P:response to abscisic acid"/>
    <property type="evidence" value="ECO:0007669"/>
    <property type="project" value="InterPro"/>
</dbReference>
<dbReference type="AlphaFoldDB" id="A0AAU8JE25"/>
<dbReference type="PANTHER" id="PTHR46701">
    <property type="entry name" value="GLYCOSYLTRANSFERASE-LIKE KOBITO 1"/>
    <property type="match status" value="1"/>
</dbReference>
<keyword evidence="4" id="KW-0472">Membrane</keyword>
<protein>
    <submittedName>
        <fullName evidence="5">Glycosyltransferase family 2 protein</fullName>
    </submittedName>
</protein>
<keyword evidence="3" id="KW-0808">Transferase</keyword>
<evidence type="ECO:0000256" key="3">
    <source>
        <dbReference type="ARBA" id="ARBA00022679"/>
    </source>
</evidence>
<evidence type="ECO:0000256" key="2">
    <source>
        <dbReference type="ARBA" id="ARBA00022676"/>
    </source>
</evidence>
<dbReference type="RefSeq" id="WP_354635175.1">
    <property type="nucleotide sequence ID" value="NZ_CP159837.1"/>
</dbReference>
<dbReference type="EMBL" id="CP159837">
    <property type="protein sequence ID" value="XCM36359.1"/>
    <property type="molecule type" value="Genomic_DNA"/>
</dbReference>
<name>A0AAU8JE25_9CYAN</name>
<organism evidence="5">
    <name type="scientific">Planktothricoides raciborskii GIHE-MW2</name>
    <dbReference type="NCBI Taxonomy" id="2792601"/>
    <lineage>
        <taxon>Bacteria</taxon>
        <taxon>Bacillati</taxon>
        <taxon>Cyanobacteriota</taxon>
        <taxon>Cyanophyceae</taxon>
        <taxon>Oscillatoriophycideae</taxon>
        <taxon>Oscillatoriales</taxon>
        <taxon>Oscillatoriaceae</taxon>
        <taxon>Planktothricoides</taxon>
    </lineage>
</organism>
<keyword evidence="2" id="KW-0328">Glycosyltransferase</keyword>
<evidence type="ECO:0000256" key="4">
    <source>
        <dbReference type="ARBA" id="ARBA00023136"/>
    </source>
</evidence>
<dbReference type="InterPro" id="IPR044224">
    <property type="entry name" value="KOBITO1-like"/>
</dbReference>
<dbReference type="PANTHER" id="PTHR46701:SF7">
    <property type="entry name" value="GLYCOSYLTRANSFERASE-LIKE KOBITO 1"/>
    <property type="match status" value="1"/>
</dbReference>
<comment type="subcellular location">
    <subcellularLocation>
        <location evidence="1">Membrane</location>
    </subcellularLocation>
</comment>
<sequence>MEKLAIISTVKAPLSQLTMYVNYHLNIGIDEIILFFDDPLDEGIKFFANYENVTVVPCSSEYWTQTTEPRPPIVLDRQITNVNEGVKIAISKNCSWMTHIDCDELIYPLRDIKQVLRDCQADGLNFHVMEVVSEQETYEHIFMPTLFKKRPNKLQIWAAKMLGCSQSFCGGQYFRAYETSKMLIKISPKIKKYGIHEPEECADDTIIKQSHELRLLHYDSVGLSNWKAKFERRAQELVEGDNLYEFFAKHRVTQFQAYLQARSEGDSQLVALYKRLYIMSKGQKQILFFLGMLEKVILNQDFFNLVDAECDSFTRKVDGNT</sequence>
<reference evidence="5" key="1">
    <citation type="submission" date="2024-07" db="EMBL/GenBank/DDBJ databases">
        <authorList>
            <person name="Kim Y.J."/>
            <person name="Jeong J.Y."/>
        </authorList>
    </citation>
    <scope>NUCLEOTIDE SEQUENCE</scope>
    <source>
        <strain evidence="5">GIHE-MW2</strain>
    </source>
</reference>
<dbReference type="GO" id="GO:0016020">
    <property type="term" value="C:membrane"/>
    <property type="evidence" value="ECO:0007669"/>
    <property type="project" value="UniProtKB-SubCell"/>
</dbReference>
<evidence type="ECO:0000256" key="1">
    <source>
        <dbReference type="ARBA" id="ARBA00004370"/>
    </source>
</evidence>
<dbReference type="GO" id="GO:0016757">
    <property type="term" value="F:glycosyltransferase activity"/>
    <property type="evidence" value="ECO:0007669"/>
    <property type="project" value="UniProtKB-KW"/>
</dbReference>
<proteinExistence type="predicted"/>
<dbReference type="Pfam" id="PF01697">
    <property type="entry name" value="Glyco_transf_92"/>
    <property type="match status" value="1"/>
</dbReference>
<accession>A0AAU8JE25</accession>
<dbReference type="GO" id="GO:0030244">
    <property type="term" value="P:cellulose biosynthetic process"/>
    <property type="evidence" value="ECO:0007669"/>
    <property type="project" value="InterPro"/>
</dbReference>